<evidence type="ECO:0000313" key="3">
    <source>
        <dbReference type="Proteomes" id="UP001165060"/>
    </source>
</evidence>
<reference evidence="2 3" key="1">
    <citation type="journal article" date="2023" name="Commun. Biol.">
        <title>Genome analysis of Parmales, the sister group of diatoms, reveals the evolutionary specialization of diatoms from phago-mixotrophs to photoautotrophs.</title>
        <authorList>
            <person name="Ban H."/>
            <person name="Sato S."/>
            <person name="Yoshikawa S."/>
            <person name="Yamada K."/>
            <person name="Nakamura Y."/>
            <person name="Ichinomiya M."/>
            <person name="Sato N."/>
            <person name="Blanc-Mathieu R."/>
            <person name="Endo H."/>
            <person name="Kuwata A."/>
            <person name="Ogata H."/>
        </authorList>
    </citation>
    <scope>NUCLEOTIDE SEQUENCE [LARGE SCALE GENOMIC DNA]</scope>
</reference>
<feature type="transmembrane region" description="Helical" evidence="1">
    <location>
        <begin position="152"/>
        <end position="173"/>
    </location>
</feature>
<comment type="caution">
    <text evidence="2">The sequence shown here is derived from an EMBL/GenBank/DDBJ whole genome shotgun (WGS) entry which is preliminary data.</text>
</comment>
<keyword evidence="1" id="KW-0812">Transmembrane</keyword>
<feature type="transmembrane region" description="Helical" evidence="1">
    <location>
        <begin position="61"/>
        <end position="86"/>
    </location>
</feature>
<protein>
    <submittedName>
        <fullName evidence="2">Uncharacterized protein</fullName>
    </submittedName>
</protein>
<name>A0ABQ6MAD4_9STRA</name>
<evidence type="ECO:0000313" key="2">
    <source>
        <dbReference type="EMBL" id="GMI22666.1"/>
    </source>
</evidence>
<sequence>MDGKPFLETHKKPMSAVVEGLTHSQGSIALISVMLAGFAFQGFTTQDFDYDELPSGYLKSVYVLFSITTSLTIASFLFVAVSCSMLEQNGLVARSLAISYDAHPDFDVSLKEWYMTPWFASFRRNLIYLFTSSFFTFSLFVALFCVLKLPSVIGEICGAIFLVMGSVIVASVVRNNKHFVRGVLLKSKAKV</sequence>
<gene>
    <name evidence="2" type="ORF">TeGR_g873</name>
</gene>
<keyword evidence="1" id="KW-0472">Membrane</keyword>
<dbReference type="EMBL" id="BRYB01001302">
    <property type="protein sequence ID" value="GMI22666.1"/>
    <property type="molecule type" value="Genomic_DNA"/>
</dbReference>
<dbReference type="Proteomes" id="UP001165060">
    <property type="component" value="Unassembled WGS sequence"/>
</dbReference>
<proteinExistence type="predicted"/>
<keyword evidence="1" id="KW-1133">Transmembrane helix</keyword>
<keyword evidence="3" id="KW-1185">Reference proteome</keyword>
<feature type="transmembrane region" description="Helical" evidence="1">
    <location>
        <begin position="21"/>
        <end position="41"/>
    </location>
</feature>
<accession>A0ABQ6MAD4</accession>
<evidence type="ECO:0000256" key="1">
    <source>
        <dbReference type="SAM" id="Phobius"/>
    </source>
</evidence>
<feature type="transmembrane region" description="Helical" evidence="1">
    <location>
        <begin position="126"/>
        <end position="146"/>
    </location>
</feature>
<organism evidence="2 3">
    <name type="scientific">Tetraparma gracilis</name>
    <dbReference type="NCBI Taxonomy" id="2962635"/>
    <lineage>
        <taxon>Eukaryota</taxon>
        <taxon>Sar</taxon>
        <taxon>Stramenopiles</taxon>
        <taxon>Ochrophyta</taxon>
        <taxon>Bolidophyceae</taxon>
        <taxon>Parmales</taxon>
        <taxon>Triparmaceae</taxon>
        <taxon>Tetraparma</taxon>
    </lineage>
</organism>